<dbReference type="FunFam" id="3.30.70.270:FF:000001">
    <property type="entry name" value="Diguanylate cyclase domain protein"/>
    <property type="match status" value="1"/>
</dbReference>
<keyword evidence="5" id="KW-0547">Nucleotide-binding</keyword>
<dbReference type="InterPro" id="IPR000160">
    <property type="entry name" value="GGDEF_dom"/>
</dbReference>
<dbReference type="FunFam" id="3.20.20.450:FF:000001">
    <property type="entry name" value="Cyclic di-GMP phosphodiesterase yahA"/>
    <property type="match status" value="1"/>
</dbReference>
<keyword evidence="8 12" id="KW-1133">Transmembrane helix</keyword>
<keyword evidence="9" id="KW-0902">Two-component regulatory system</keyword>
<dbReference type="GO" id="GO:0071111">
    <property type="term" value="F:cyclic-guanylate-specific phosphodiesterase activity"/>
    <property type="evidence" value="ECO:0007669"/>
    <property type="project" value="UniProtKB-EC"/>
</dbReference>
<evidence type="ECO:0000256" key="8">
    <source>
        <dbReference type="ARBA" id="ARBA00022989"/>
    </source>
</evidence>
<dbReference type="SUPFAM" id="SSF55073">
    <property type="entry name" value="Nucleotide cyclase"/>
    <property type="match status" value="1"/>
</dbReference>
<dbReference type="Pfam" id="PF13426">
    <property type="entry name" value="PAS_9"/>
    <property type="match status" value="1"/>
</dbReference>
<dbReference type="CDD" id="cd01948">
    <property type="entry name" value="EAL"/>
    <property type="match status" value="1"/>
</dbReference>
<feature type="domain" description="PAC" evidence="14">
    <location>
        <begin position="203"/>
        <end position="255"/>
    </location>
</feature>
<feature type="transmembrane region" description="Helical" evidence="12">
    <location>
        <begin position="20"/>
        <end position="39"/>
    </location>
</feature>
<dbReference type="PROSITE" id="PS50112">
    <property type="entry name" value="PAS"/>
    <property type="match status" value="1"/>
</dbReference>
<evidence type="ECO:0000256" key="7">
    <source>
        <dbReference type="ARBA" id="ARBA00022840"/>
    </source>
</evidence>
<evidence type="ECO:0000313" key="18">
    <source>
        <dbReference type="Proteomes" id="UP000233293"/>
    </source>
</evidence>
<dbReference type="InterPro" id="IPR001610">
    <property type="entry name" value="PAC"/>
</dbReference>
<evidence type="ECO:0000313" key="17">
    <source>
        <dbReference type="EMBL" id="PKU23552.1"/>
    </source>
</evidence>
<evidence type="ECO:0000259" key="16">
    <source>
        <dbReference type="PROSITE" id="PS50887"/>
    </source>
</evidence>
<dbReference type="Pfam" id="PF08448">
    <property type="entry name" value="PAS_4"/>
    <property type="match status" value="1"/>
</dbReference>
<feature type="domain" description="EAL" evidence="15">
    <location>
        <begin position="552"/>
        <end position="806"/>
    </location>
</feature>
<dbReference type="NCBIfam" id="TIGR00229">
    <property type="entry name" value="sensory_box"/>
    <property type="match status" value="2"/>
</dbReference>
<dbReference type="InterPro" id="IPR035965">
    <property type="entry name" value="PAS-like_dom_sf"/>
</dbReference>
<evidence type="ECO:0000259" key="14">
    <source>
        <dbReference type="PROSITE" id="PS50113"/>
    </source>
</evidence>
<name>A0A2N3PT34_9PROT</name>
<dbReference type="SUPFAM" id="SSF141868">
    <property type="entry name" value="EAL domain-like"/>
    <property type="match status" value="1"/>
</dbReference>
<dbReference type="SMART" id="SM00086">
    <property type="entry name" value="PAC"/>
    <property type="match status" value="2"/>
</dbReference>
<accession>A0A2N3PT34</accession>
<dbReference type="Proteomes" id="UP000233293">
    <property type="component" value="Unassembled WGS sequence"/>
</dbReference>
<evidence type="ECO:0000256" key="10">
    <source>
        <dbReference type="ARBA" id="ARBA00023136"/>
    </source>
</evidence>
<feature type="transmembrane region" description="Helical" evidence="12">
    <location>
        <begin position="59"/>
        <end position="80"/>
    </location>
</feature>
<dbReference type="CDD" id="cd00130">
    <property type="entry name" value="PAS"/>
    <property type="match status" value="2"/>
</dbReference>
<dbReference type="SUPFAM" id="SSF55785">
    <property type="entry name" value="PYP-like sensor domain (PAS domain)"/>
    <property type="match status" value="2"/>
</dbReference>
<dbReference type="InterPro" id="IPR035919">
    <property type="entry name" value="EAL_sf"/>
</dbReference>
<proteinExistence type="predicted"/>
<dbReference type="InterPro" id="IPR000014">
    <property type="entry name" value="PAS"/>
</dbReference>
<dbReference type="Pfam" id="PF13493">
    <property type="entry name" value="DUF4118"/>
    <property type="match status" value="1"/>
</dbReference>
<dbReference type="SMART" id="SM00267">
    <property type="entry name" value="GGDEF"/>
    <property type="match status" value="1"/>
</dbReference>
<dbReference type="RefSeq" id="WP_101251614.1">
    <property type="nucleotide sequence ID" value="NZ_PIUM01000019.1"/>
</dbReference>
<dbReference type="PANTHER" id="PTHR44757">
    <property type="entry name" value="DIGUANYLATE CYCLASE DGCP"/>
    <property type="match status" value="1"/>
</dbReference>
<dbReference type="Gene3D" id="3.20.20.450">
    <property type="entry name" value="EAL domain"/>
    <property type="match status" value="1"/>
</dbReference>
<dbReference type="InterPro" id="IPR001633">
    <property type="entry name" value="EAL_dom"/>
</dbReference>
<dbReference type="GO" id="GO:0016301">
    <property type="term" value="F:kinase activity"/>
    <property type="evidence" value="ECO:0007669"/>
    <property type="project" value="UniProtKB-KW"/>
</dbReference>
<dbReference type="Pfam" id="PF00990">
    <property type="entry name" value="GGDEF"/>
    <property type="match status" value="1"/>
</dbReference>
<dbReference type="GO" id="GO:0016020">
    <property type="term" value="C:membrane"/>
    <property type="evidence" value="ECO:0007669"/>
    <property type="project" value="UniProtKB-SubCell"/>
</dbReference>
<dbReference type="Gene3D" id="3.30.450.20">
    <property type="entry name" value="PAS domain"/>
    <property type="match status" value="2"/>
</dbReference>
<dbReference type="EMBL" id="PIUM01000019">
    <property type="protein sequence ID" value="PKU23552.1"/>
    <property type="molecule type" value="Genomic_DNA"/>
</dbReference>
<comment type="catalytic activity">
    <reaction evidence="11">
        <text>3',3'-c-di-GMP + H2O = 5'-phosphoguanylyl(3'-&gt;5')guanosine + H(+)</text>
        <dbReference type="Rhea" id="RHEA:24902"/>
        <dbReference type="ChEBI" id="CHEBI:15377"/>
        <dbReference type="ChEBI" id="CHEBI:15378"/>
        <dbReference type="ChEBI" id="CHEBI:58754"/>
        <dbReference type="ChEBI" id="CHEBI:58805"/>
        <dbReference type="EC" id="3.1.4.52"/>
    </reaction>
    <physiologicalReaction direction="left-to-right" evidence="11">
        <dbReference type="Rhea" id="RHEA:24903"/>
    </physiologicalReaction>
</comment>
<keyword evidence="10 12" id="KW-0472">Membrane</keyword>
<dbReference type="Pfam" id="PF00563">
    <property type="entry name" value="EAL"/>
    <property type="match status" value="1"/>
</dbReference>
<organism evidence="17 18">
    <name type="scientific">Telmatospirillum siberiense</name>
    <dbReference type="NCBI Taxonomy" id="382514"/>
    <lineage>
        <taxon>Bacteria</taxon>
        <taxon>Pseudomonadati</taxon>
        <taxon>Pseudomonadota</taxon>
        <taxon>Alphaproteobacteria</taxon>
        <taxon>Rhodospirillales</taxon>
        <taxon>Rhodospirillaceae</taxon>
        <taxon>Telmatospirillum</taxon>
    </lineage>
</organism>
<dbReference type="InterPro" id="IPR013656">
    <property type="entry name" value="PAS_4"/>
</dbReference>
<evidence type="ECO:0000256" key="2">
    <source>
        <dbReference type="ARBA" id="ARBA00022553"/>
    </source>
</evidence>
<keyword evidence="18" id="KW-1185">Reference proteome</keyword>
<dbReference type="GO" id="GO:0000160">
    <property type="term" value="P:phosphorelay signal transduction system"/>
    <property type="evidence" value="ECO:0007669"/>
    <property type="project" value="UniProtKB-KW"/>
</dbReference>
<comment type="caution">
    <text evidence="17">The sequence shown here is derived from an EMBL/GenBank/DDBJ whole genome shotgun (WGS) entry which is preliminary data.</text>
</comment>
<dbReference type="SMART" id="SM00052">
    <property type="entry name" value="EAL"/>
    <property type="match status" value="1"/>
</dbReference>
<dbReference type="InterPro" id="IPR025201">
    <property type="entry name" value="KdpD_TM"/>
</dbReference>
<dbReference type="OrthoDB" id="7251575at2"/>
<dbReference type="InterPro" id="IPR029787">
    <property type="entry name" value="Nucleotide_cyclase"/>
</dbReference>
<dbReference type="PROSITE" id="PS50883">
    <property type="entry name" value="EAL"/>
    <property type="match status" value="1"/>
</dbReference>
<evidence type="ECO:0000256" key="4">
    <source>
        <dbReference type="ARBA" id="ARBA00022692"/>
    </source>
</evidence>
<dbReference type="NCBIfam" id="TIGR00254">
    <property type="entry name" value="GGDEF"/>
    <property type="match status" value="1"/>
</dbReference>
<evidence type="ECO:0000256" key="9">
    <source>
        <dbReference type="ARBA" id="ARBA00023012"/>
    </source>
</evidence>
<evidence type="ECO:0000256" key="3">
    <source>
        <dbReference type="ARBA" id="ARBA00022679"/>
    </source>
</evidence>
<feature type="domain" description="GGDEF" evidence="16">
    <location>
        <begin position="409"/>
        <end position="543"/>
    </location>
</feature>
<keyword evidence="4 12" id="KW-0812">Transmembrane</keyword>
<keyword evidence="2" id="KW-0597">Phosphoprotein</keyword>
<dbReference type="PROSITE" id="PS50113">
    <property type="entry name" value="PAC"/>
    <property type="match status" value="2"/>
</dbReference>
<dbReference type="Gene3D" id="3.30.70.270">
    <property type="match status" value="1"/>
</dbReference>
<dbReference type="PANTHER" id="PTHR44757:SF2">
    <property type="entry name" value="BIOFILM ARCHITECTURE MAINTENANCE PROTEIN MBAA"/>
    <property type="match status" value="1"/>
</dbReference>
<dbReference type="GO" id="GO:0071732">
    <property type="term" value="P:cellular response to nitric oxide"/>
    <property type="evidence" value="ECO:0007669"/>
    <property type="project" value="UniProtKB-ARBA"/>
</dbReference>
<feature type="domain" description="PAS" evidence="13">
    <location>
        <begin position="252"/>
        <end position="323"/>
    </location>
</feature>
<feature type="domain" description="PAC" evidence="14">
    <location>
        <begin position="325"/>
        <end position="377"/>
    </location>
</feature>
<keyword evidence="7" id="KW-0067">ATP-binding</keyword>
<feature type="transmembrane region" description="Helical" evidence="12">
    <location>
        <begin position="87"/>
        <end position="110"/>
    </location>
</feature>
<dbReference type="InterPro" id="IPR052155">
    <property type="entry name" value="Biofilm_reg_signaling"/>
</dbReference>
<sequence length="811" mass="90348">MTERMAKAWDNSVCDGLYRIGVGIVITLTAFGLQAAFWADLSPYVWLPLYPAIFFSSRFGGFLGGMTSTTLATLLGWYFFVPVRFSFALASPSGLVSILLFFIMGVLLSLTHEQLRRANRRTADEKTSRQTHERTHLFIEQAPHCIALLDRDLRYLAVSRRWRLELGRGCDDLVGRRHYDVHPDIPEDWKRGHRAALAGESLSKDEARWVQADGTEHVYRWVSCPWTEQNGTVGGIILSVEDITADDRAEKEARLTATMFDHSIEGITITDAEGTILAVNPAFTAITGYSAEELIGKNPRLLKSDRHDTAFYTQMFKTILSEGYWRGEIWNRRKSGAIYPEWMTISVVRDAKGDVVNYIGTFIDISRAKESEEQLFHLAHHDPLTGLPNRLLLLSRVHHAMACADRDGGKGALLFLDLDHFKNVNDSLGHAAGDELLQAVAQRYSNRLREADTLCRMGGDEFIVLLENLREADRAADVARSLIEELKVPFRLSSGRDVFIGTSVGISIFPDDGKDAGKVLSCADAAMYQAKKGGRNTYRFYTESLTEVANQRVAMEVALRQGLERGEFLLHYQPLIDMSSMRPVGVEALLRWQRPGAGLVPPGQFIPLAEETGLILPLGEFVLGAACSQMKRWLEAGADIETVAVNLSAHQFHQADIAQRVAAILEETGLPPGYLELEITESALMDFGEEAETRLRALKDLGLRLAIDDFGTGYSSLAYLKRFPIDKIKVDQSFVRDIPHDTADMEIVATVVAMAKNLNLQVLAEGVETEAQLAYLRHLKCDAAQGYLFSRPVPPLEFPPLWNAVLGFGVV</sequence>
<protein>
    <submittedName>
        <fullName evidence="17">Uncharacterized protein</fullName>
    </submittedName>
</protein>
<evidence type="ECO:0000256" key="6">
    <source>
        <dbReference type="ARBA" id="ARBA00022777"/>
    </source>
</evidence>
<evidence type="ECO:0000256" key="5">
    <source>
        <dbReference type="ARBA" id="ARBA00022741"/>
    </source>
</evidence>
<comment type="subcellular location">
    <subcellularLocation>
        <location evidence="1">Membrane</location>
        <topology evidence="1">Multi-pass membrane protein</topology>
    </subcellularLocation>
</comment>
<dbReference type="Gene3D" id="1.20.120.620">
    <property type="entry name" value="Backbone structure of the membrane domain of e. Coli histidine kinase receptor kdpd"/>
    <property type="match status" value="1"/>
</dbReference>
<dbReference type="CDD" id="cd01949">
    <property type="entry name" value="GGDEF"/>
    <property type="match status" value="1"/>
</dbReference>
<dbReference type="InterPro" id="IPR043128">
    <property type="entry name" value="Rev_trsase/Diguanyl_cyclase"/>
</dbReference>
<dbReference type="InterPro" id="IPR000700">
    <property type="entry name" value="PAS-assoc_C"/>
</dbReference>
<dbReference type="GO" id="GO:0005524">
    <property type="term" value="F:ATP binding"/>
    <property type="evidence" value="ECO:0007669"/>
    <property type="project" value="UniProtKB-KW"/>
</dbReference>
<dbReference type="InterPro" id="IPR038318">
    <property type="entry name" value="KdpD_sf"/>
</dbReference>
<keyword evidence="3" id="KW-0808">Transferase</keyword>
<evidence type="ECO:0000256" key="1">
    <source>
        <dbReference type="ARBA" id="ARBA00004141"/>
    </source>
</evidence>
<evidence type="ECO:0000256" key="11">
    <source>
        <dbReference type="ARBA" id="ARBA00051114"/>
    </source>
</evidence>
<gene>
    <name evidence="17" type="ORF">CWS72_15910</name>
</gene>
<dbReference type="PROSITE" id="PS50887">
    <property type="entry name" value="GGDEF"/>
    <property type="match status" value="1"/>
</dbReference>
<evidence type="ECO:0000259" key="15">
    <source>
        <dbReference type="PROSITE" id="PS50883"/>
    </source>
</evidence>
<dbReference type="SMART" id="SM00091">
    <property type="entry name" value="PAS"/>
    <property type="match status" value="2"/>
</dbReference>
<dbReference type="AlphaFoldDB" id="A0A2N3PT34"/>
<evidence type="ECO:0000259" key="13">
    <source>
        <dbReference type="PROSITE" id="PS50112"/>
    </source>
</evidence>
<keyword evidence="6" id="KW-0418">Kinase</keyword>
<reference evidence="18" key="1">
    <citation type="submission" date="2017-12" db="EMBL/GenBank/DDBJ databases">
        <title>Draft genome sequence of Telmatospirillum siberiense 26-4b1T, an acidotolerant peatland alphaproteobacterium potentially involved in sulfur cycling.</title>
        <authorList>
            <person name="Hausmann B."/>
            <person name="Pjevac P."/>
            <person name="Schreck K."/>
            <person name="Herbold C.W."/>
            <person name="Daims H."/>
            <person name="Wagner M."/>
            <person name="Pester M."/>
            <person name="Loy A."/>
        </authorList>
    </citation>
    <scope>NUCLEOTIDE SEQUENCE [LARGE SCALE GENOMIC DNA]</scope>
    <source>
        <strain evidence="18">26-4b1</strain>
    </source>
</reference>
<evidence type="ECO:0000256" key="12">
    <source>
        <dbReference type="SAM" id="Phobius"/>
    </source>
</evidence>